<keyword evidence="10" id="KW-1185">Reference proteome</keyword>
<evidence type="ECO:0000256" key="2">
    <source>
        <dbReference type="ARBA" id="ARBA00008170"/>
    </source>
</evidence>
<dbReference type="Proteomes" id="UP000789342">
    <property type="component" value="Unassembled WGS sequence"/>
</dbReference>
<feature type="transmembrane region" description="Helical" evidence="7">
    <location>
        <begin position="281"/>
        <end position="307"/>
    </location>
</feature>
<reference evidence="9" key="1">
    <citation type="submission" date="2021-06" db="EMBL/GenBank/DDBJ databases">
        <authorList>
            <person name="Kallberg Y."/>
            <person name="Tangrot J."/>
            <person name="Rosling A."/>
        </authorList>
    </citation>
    <scope>NUCLEOTIDE SEQUENCE</scope>
    <source>
        <strain evidence="9">CL551</strain>
    </source>
</reference>
<evidence type="ECO:0000256" key="1">
    <source>
        <dbReference type="ARBA" id="ARBA00004141"/>
    </source>
</evidence>
<dbReference type="Pfam" id="PF01699">
    <property type="entry name" value="Na_Ca_ex"/>
    <property type="match status" value="1"/>
</dbReference>
<dbReference type="InterPro" id="IPR004837">
    <property type="entry name" value="NaCa_Exmemb"/>
</dbReference>
<dbReference type="PANTHER" id="PTHR12266">
    <property type="entry name" value="NA+/CA2+ K+ INDEPENDENT EXCHANGER"/>
    <property type="match status" value="1"/>
</dbReference>
<dbReference type="GO" id="GO:0006874">
    <property type="term" value="P:intracellular calcium ion homeostasis"/>
    <property type="evidence" value="ECO:0007669"/>
    <property type="project" value="TreeGrafter"/>
</dbReference>
<evidence type="ECO:0000313" key="9">
    <source>
        <dbReference type="EMBL" id="CAG8756122.1"/>
    </source>
</evidence>
<dbReference type="AlphaFoldDB" id="A0A9N9J034"/>
<proteinExistence type="inferred from homology"/>
<feature type="transmembrane region" description="Helical" evidence="7">
    <location>
        <begin position="159"/>
        <end position="177"/>
    </location>
</feature>
<dbReference type="OrthoDB" id="407410at2759"/>
<dbReference type="InterPro" id="IPR044880">
    <property type="entry name" value="NCX_ion-bd_dom_sf"/>
</dbReference>
<dbReference type="Gene3D" id="1.20.1420.30">
    <property type="entry name" value="NCX, central ion-binding region"/>
    <property type="match status" value="1"/>
</dbReference>
<evidence type="ECO:0000256" key="6">
    <source>
        <dbReference type="ARBA" id="ARBA00023136"/>
    </source>
</evidence>
<keyword evidence="4 7" id="KW-0812">Transmembrane</keyword>
<feature type="transmembrane region" description="Helical" evidence="7">
    <location>
        <begin position="211"/>
        <end position="232"/>
    </location>
</feature>
<gene>
    <name evidence="9" type="ORF">AMORRO_LOCUS15604</name>
</gene>
<dbReference type="GO" id="GO:0016020">
    <property type="term" value="C:membrane"/>
    <property type="evidence" value="ECO:0007669"/>
    <property type="project" value="UniProtKB-SubCell"/>
</dbReference>
<name>A0A9N9J034_9GLOM</name>
<evidence type="ECO:0000259" key="8">
    <source>
        <dbReference type="Pfam" id="PF01699"/>
    </source>
</evidence>
<evidence type="ECO:0000313" key="10">
    <source>
        <dbReference type="Proteomes" id="UP000789342"/>
    </source>
</evidence>
<sequence length="323" mass="35002">MPNSPRLSLIPPTPSPPTQLCNSPLSISPQEEYFQSLPPITASPKSSPLLSPVLQKPAPLISLLDNVLSTLFPSLIGFSNKSFFAKITALMACPAFLFLTLTLPVVNVEDSLTDDDEIDSIDNQLIRHLEPPTIVINDNPDLVIVPVPEKERPIGWNRWLTAVQFLFAPVFISLVLFSDDHSMEKLLIYSFIVGIVLFALCIFFTCDNQPPIFHSLLCYVGFGVAMVWIYLVANEVVSLLEALGLIMGVGDAILGLTIFAMGNSLGDLVANITFAKMGSPMMAMSACFGGPMLNILLGIGLGGTYVTAKTGVPYKIKVDPTLF</sequence>
<comment type="caution">
    <text evidence="9">The sequence shown here is derived from an EMBL/GenBank/DDBJ whole genome shotgun (WGS) entry which is preliminary data.</text>
</comment>
<dbReference type="GO" id="GO:0008324">
    <property type="term" value="F:monoatomic cation transmembrane transporter activity"/>
    <property type="evidence" value="ECO:0007669"/>
    <property type="project" value="TreeGrafter"/>
</dbReference>
<feature type="domain" description="Sodium/calcium exchanger membrane region" evidence="8">
    <location>
        <begin position="219"/>
        <end position="308"/>
    </location>
</feature>
<dbReference type="InterPro" id="IPR051359">
    <property type="entry name" value="CaCA_antiporter"/>
</dbReference>
<keyword evidence="5 7" id="KW-1133">Transmembrane helix</keyword>
<comment type="similarity">
    <text evidence="2">Belongs to the Ca(2+):cation antiporter (CaCA) (TC 2.A.19) family.</text>
</comment>
<comment type="subcellular location">
    <subcellularLocation>
        <location evidence="1">Membrane</location>
        <topology evidence="1">Multi-pass membrane protein</topology>
    </subcellularLocation>
</comment>
<evidence type="ECO:0000256" key="5">
    <source>
        <dbReference type="ARBA" id="ARBA00022989"/>
    </source>
</evidence>
<organism evidence="9 10">
    <name type="scientific">Acaulospora morrowiae</name>
    <dbReference type="NCBI Taxonomy" id="94023"/>
    <lineage>
        <taxon>Eukaryota</taxon>
        <taxon>Fungi</taxon>
        <taxon>Fungi incertae sedis</taxon>
        <taxon>Mucoromycota</taxon>
        <taxon>Glomeromycotina</taxon>
        <taxon>Glomeromycetes</taxon>
        <taxon>Diversisporales</taxon>
        <taxon>Acaulosporaceae</taxon>
        <taxon>Acaulospora</taxon>
    </lineage>
</organism>
<keyword evidence="6 7" id="KW-0472">Membrane</keyword>
<dbReference type="EMBL" id="CAJVPV010038123">
    <property type="protein sequence ID" value="CAG8756122.1"/>
    <property type="molecule type" value="Genomic_DNA"/>
</dbReference>
<feature type="transmembrane region" description="Helical" evidence="7">
    <location>
        <begin position="83"/>
        <end position="106"/>
    </location>
</feature>
<accession>A0A9N9J034</accession>
<feature type="non-terminal residue" evidence="9">
    <location>
        <position position="323"/>
    </location>
</feature>
<feature type="transmembrane region" description="Helical" evidence="7">
    <location>
        <begin position="239"/>
        <end position="261"/>
    </location>
</feature>
<protein>
    <submittedName>
        <fullName evidence="9">6200_t:CDS:1</fullName>
    </submittedName>
</protein>
<dbReference type="PANTHER" id="PTHR12266:SF0">
    <property type="entry name" value="MITOCHONDRIAL SODIUM_CALCIUM EXCHANGER PROTEIN"/>
    <property type="match status" value="1"/>
</dbReference>
<feature type="transmembrane region" description="Helical" evidence="7">
    <location>
        <begin position="186"/>
        <end position="205"/>
    </location>
</feature>
<evidence type="ECO:0000256" key="7">
    <source>
        <dbReference type="SAM" id="Phobius"/>
    </source>
</evidence>
<evidence type="ECO:0000256" key="4">
    <source>
        <dbReference type="ARBA" id="ARBA00022692"/>
    </source>
</evidence>
<evidence type="ECO:0000256" key="3">
    <source>
        <dbReference type="ARBA" id="ARBA00022448"/>
    </source>
</evidence>
<keyword evidence="3" id="KW-0813">Transport</keyword>